<comment type="subcellular location">
    <subcellularLocation>
        <location evidence="1">Cell membrane</location>
        <topology evidence="1">Multi-pass membrane protein</topology>
    </subcellularLocation>
</comment>
<reference evidence="8" key="1">
    <citation type="submission" date="2020-05" db="EMBL/GenBank/DDBJ databases">
        <authorList>
            <person name="Chiriac C."/>
            <person name="Salcher M."/>
            <person name="Ghai R."/>
            <person name="Kavagutti S V."/>
        </authorList>
    </citation>
    <scope>NUCLEOTIDE SEQUENCE</scope>
</reference>
<dbReference type="EMBL" id="CAFABE010000078">
    <property type="protein sequence ID" value="CAB4832783.1"/>
    <property type="molecule type" value="Genomic_DNA"/>
</dbReference>
<dbReference type="InterPro" id="IPR050367">
    <property type="entry name" value="APC_superfamily"/>
</dbReference>
<feature type="transmembrane region" description="Helical" evidence="6">
    <location>
        <begin position="299"/>
        <end position="321"/>
    </location>
</feature>
<evidence type="ECO:0000256" key="3">
    <source>
        <dbReference type="ARBA" id="ARBA00022692"/>
    </source>
</evidence>
<sequence length="493" mass="52948">MSIQEVEGPFGAPVPASEEGAQLAADELNLFDATAVAVSSVAPAYSLAATVGLVIATAGVGLFAPSVVIFSFIPVVFIAYAYFHMNRKDPNCGASYAWLSKLVRPSMGWFNGWIQVAVSVIFCMAAPLLAGEYTLTFAQKQGWIAESTANSFWTATLVGAAWLIFITFICVCGIRWTVDFQWVLVIIEYVCVVGFSVGGIIKVIASHPAGSTSFNLQWLNPLNISGFDGLAGGVALGVFFFWGWDTSVNLNEETKNKTHTPGRAAVISMWLLLVVYVMNFVAIQMLLTPKQIADNSDDILFFFGGQLFGSWAGFVMIIAVLTSTVATTQTTLLPSARIALSMSRDKVFPKFFGTISPKFLTPAIGTMVLAAIAFIGMMVNAGSPTVNTVFSNLISNIGVLVAFYYGVTGITCAWAFRKVAFQKASFLFIGIIAPLLSGIFLLCVGFWVIKTAGWAGLPDIIILVGGIPLVLIARFTTKGDFFKVKPIAYSSIE</sequence>
<proteinExistence type="predicted"/>
<feature type="transmembrane region" description="Helical" evidence="6">
    <location>
        <begin position="393"/>
        <end position="414"/>
    </location>
</feature>
<keyword evidence="3 6" id="KW-0812">Transmembrane</keyword>
<dbReference type="EMBL" id="CAFBLT010000002">
    <property type="protein sequence ID" value="CAB4880908.1"/>
    <property type="molecule type" value="Genomic_DNA"/>
</dbReference>
<keyword evidence="4 6" id="KW-1133">Transmembrane helix</keyword>
<dbReference type="Pfam" id="PF13520">
    <property type="entry name" value="AA_permease_2"/>
    <property type="match status" value="1"/>
</dbReference>
<evidence type="ECO:0000256" key="5">
    <source>
        <dbReference type="ARBA" id="ARBA00023136"/>
    </source>
</evidence>
<feature type="transmembrane region" description="Helical" evidence="6">
    <location>
        <begin position="183"/>
        <end position="204"/>
    </location>
</feature>
<dbReference type="PANTHER" id="PTHR42770">
    <property type="entry name" value="AMINO ACID TRANSPORTER-RELATED"/>
    <property type="match status" value="1"/>
</dbReference>
<organism evidence="8">
    <name type="scientific">freshwater metagenome</name>
    <dbReference type="NCBI Taxonomy" id="449393"/>
    <lineage>
        <taxon>unclassified sequences</taxon>
        <taxon>metagenomes</taxon>
        <taxon>ecological metagenomes</taxon>
    </lineage>
</organism>
<evidence type="ECO:0000313" key="8">
    <source>
        <dbReference type="EMBL" id="CAB4880908.1"/>
    </source>
</evidence>
<name>A0A6J7EGU0_9ZZZZ</name>
<keyword evidence="2" id="KW-1003">Cell membrane</keyword>
<gene>
    <name evidence="7" type="ORF">UFOPK3164_01374</name>
    <name evidence="8" type="ORF">UFOPK3427_01464</name>
    <name evidence="9" type="ORF">UFOPK4112_01724</name>
</gene>
<feature type="transmembrane region" description="Helical" evidence="6">
    <location>
        <begin position="109"/>
        <end position="130"/>
    </location>
</feature>
<feature type="transmembrane region" description="Helical" evidence="6">
    <location>
        <begin position="265"/>
        <end position="287"/>
    </location>
</feature>
<feature type="transmembrane region" description="Helical" evidence="6">
    <location>
        <begin position="150"/>
        <end position="171"/>
    </location>
</feature>
<dbReference type="PANTHER" id="PTHR42770:SF7">
    <property type="entry name" value="MEMBRANE PROTEIN"/>
    <property type="match status" value="1"/>
</dbReference>
<evidence type="ECO:0000256" key="6">
    <source>
        <dbReference type="SAM" id="Phobius"/>
    </source>
</evidence>
<keyword evidence="5 6" id="KW-0472">Membrane</keyword>
<dbReference type="InterPro" id="IPR002293">
    <property type="entry name" value="AA/rel_permease1"/>
</dbReference>
<feature type="transmembrane region" description="Helical" evidence="6">
    <location>
        <begin position="455"/>
        <end position="475"/>
    </location>
</feature>
<accession>A0A6J7EGU0</accession>
<evidence type="ECO:0000313" key="7">
    <source>
        <dbReference type="EMBL" id="CAB4832783.1"/>
    </source>
</evidence>
<dbReference type="EMBL" id="CAFBPM010000026">
    <property type="protein sequence ID" value="CAB5031630.1"/>
    <property type="molecule type" value="Genomic_DNA"/>
</dbReference>
<dbReference type="GO" id="GO:0005886">
    <property type="term" value="C:plasma membrane"/>
    <property type="evidence" value="ECO:0007669"/>
    <property type="project" value="UniProtKB-SubCell"/>
</dbReference>
<evidence type="ECO:0000256" key="2">
    <source>
        <dbReference type="ARBA" id="ARBA00022475"/>
    </source>
</evidence>
<feature type="transmembrane region" description="Helical" evidence="6">
    <location>
        <begin position="426"/>
        <end position="449"/>
    </location>
</feature>
<evidence type="ECO:0000313" key="9">
    <source>
        <dbReference type="EMBL" id="CAB5031630.1"/>
    </source>
</evidence>
<dbReference type="GO" id="GO:0022857">
    <property type="term" value="F:transmembrane transporter activity"/>
    <property type="evidence" value="ECO:0007669"/>
    <property type="project" value="InterPro"/>
</dbReference>
<dbReference type="Gene3D" id="1.20.1740.10">
    <property type="entry name" value="Amino acid/polyamine transporter I"/>
    <property type="match status" value="1"/>
</dbReference>
<protein>
    <submittedName>
        <fullName evidence="8">Unannotated protein</fullName>
    </submittedName>
</protein>
<feature type="transmembrane region" description="Helical" evidence="6">
    <location>
        <begin position="359"/>
        <end position="381"/>
    </location>
</feature>
<dbReference type="AlphaFoldDB" id="A0A6J7EGU0"/>
<evidence type="ECO:0000256" key="1">
    <source>
        <dbReference type="ARBA" id="ARBA00004651"/>
    </source>
</evidence>
<dbReference type="PIRSF" id="PIRSF006060">
    <property type="entry name" value="AA_transporter"/>
    <property type="match status" value="1"/>
</dbReference>
<evidence type="ECO:0000256" key="4">
    <source>
        <dbReference type="ARBA" id="ARBA00022989"/>
    </source>
</evidence>
<feature type="transmembrane region" description="Helical" evidence="6">
    <location>
        <begin position="35"/>
        <end position="56"/>
    </location>
</feature>
<feature type="transmembrane region" description="Helical" evidence="6">
    <location>
        <begin position="62"/>
        <end position="83"/>
    </location>
</feature>
<feature type="transmembrane region" description="Helical" evidence="6">
    <location>
        <begin position="224"/>
        <end position="244"/>
    </location>
</feature>